<keyword evidence="7 10" id="KW-0520">NAD</keyword>
<feature type="binding site" evidence="7">
    <location>
        <position position="114"/>
    </location>
    <ligand>
        <name>NADPH</name>
        <dbReference type="ChEBI" id="CHEBI:57783"/>
    </ligand>
</feature>
<dbReference type="PANTHER" id="PTHR11728">
    <property type="entry name" value="GLYCEROL-3-PHOSPHATE DEHYDROGENASE"/>
    <property type="match status" value="1"/>
</dbReference>
<dbReference type="HAMAP" id="MF_00394">
    <property type="entry name" value="NAD_Glyc3P_dehydrog"/>
    <property type="match status" value="1"/>
</dbReference>
<dbReference type="InterPro" id="IPR036291">
    <property type="entry name" value="NAD(P)-bd_dom_sf"/>
</dbReference>
<dbReference type="Pfam" id="PF01210">
    <property type="entry name" value="NAD_Gly3P_dh_N"/>
    <property type="match status" value="1"/>
</dbReference>
<keyword evidence="7" id="KW-0547">Nucleotide-binding</keyword>
<evidence type="ECO:0000256" key="3">
    <source>
        <dbReference type="ARBA" id="ARBA00023002"/>
    </source>
</evidence>
<comment type="function">
    <text evidence="7">Catalyzes the reduction of the glycolytic intermediate dihydroxyacetone phosphate (DHAP) to sn-glycerol 3-phosphate (G3P), the key precursor for phospholipid synthesis.</text>
</comment>
<dbReference type="InterPro" id="IPR006168">
    <property type="entry name" value="G3P_DH_NAD-dep"/>
</dbReference>
<feature type="binding site" evidence="7">
    <location>
        <position position="321"/>
    </location>
    <ligand>
        <name>NADPH</name>
        <dbReference type="ChEBI" id="CHEBI:57783"/>
    </ligand>
</feature>
<evidence type="ECO:0000256" key="2">
    <source>
        <dbReference type="ARBA" id="ARBA00022516"/>
    </source>
</evidence>
<dbReference type="PRINTS" id="PR00077">
    <property type="entry name" value="GPDHDRGNASE"/>
</dbReference>
<feature type="domain" description="Glycerol-3-phosphate dehydrogenase NAD-dependent N-terminal" evidence="13">
    <location>
        <begin position="70"/>
        <end position="226"/>
    </location>
</feature>
<evidence type="ECO:0000256" key="6">
    <source>
        <dbReference type="ARBA" id="ARBA00023264"/>
    </source>
</evidence>
<dbReference type="GO" id="GO:0046168">
    <property type="term" value="P:glycerol-3-phosphate catabolic process"/>
    <property type="evidence" value="ECO:0007669"/>
    <property type="project" value="InterPro"/>
</dbReference>
<keyword evidence="7" id="KW-0521">NADP</keyword>
<comment type="similarity">
    <text evidence="1 7 11">Belongs to the NAD-dependent glycerol-3-phosphate dehydrogenase family.</text>
</comment>
<dbReference type="InterPro" id="IPR011128">
    <property type="entry name" value="G3P_DH_NAD-dep_N"/>
</dbReference>
<sequence length="394" mass="44170">MELNRELETRIVEFSKDVVVQSPSVLQLRILTILRQAVENYSHQTLYPFFHFPLFGVIHRMKQQSPVRLTMVGGGSWATALIKILSENNVSIKWWLRKESDAEHIKKFGHNPSYLSDVQINTRKVKVCTRIKDAFRDSDYIVLAVPAAFVSDALSGIKPEHFAGKYVISAIKGMIPSANQLVTDWVREQYNVPASRIAVIAGPCHAEEVALEKQSYLTIASQDVACADDVAAMLNCRFVQATGVDDIYGIEYSAVMKNIIALACGITHGLGYGDNFQAVLVSNAMQEIKRFVDAIYPKHRDLSGSAYLGDLLVTAYSPFSRNRTFGTLIGRGYTIQSAQMEMNMIAEGYYAVKSIHEINRQFQVRMPIAEAVYNILYERASPTLEMEGVKRLLT</sequence>
<dbReference type="Pfam" id="PF07479">
    <property type="entry name" value="NAD_Gly3P_dh_C"/>
    <property type="match status" value="1"/>
</dbReference>
<keyword evidence="16" id="KW-1185">Reference proteome</keyword>
<feature type="binding site" evidence="7">
    <location>
        <position position="322"/>
    </location>
    <ligand>
        <name>sn-glycerol 3-phosphate</name>
        <dbReference type="ChEBI" id="CHEBI:57597"/>
    </ligand>
</feature>
<dbReference type="GO" id="GO:0005975">
    <property type="term" value="P:carbohydrate metabolic process"/>
    <property type="evidence" value="ECO:0007669"/>
    <property type="project" value="InterPro"/>
</dbReference>
<protein>
    <recommendedName>
        <fullName evidence="7">Glycerol-3-phosphate dehydrogenase [NAD(P)+]</fullName>
        <ecNumber evidence="7">1.1.1.94</ecNumber>
    </recommendedName>
    <alternativeName>
        <fullName evidence="7">NAD(P)(+)-dependent glycerol-3-phosphate dehydrogenase</fullName>
    </alternativeName>
    <alternativeName>
        <fullName evidence="7">NAD(P)H-dependent dihydroxyacetone-phosphate reductase</fullName>
    </alternativeName>
</protein>
<dbReference type="SUPFAM" id="SSF48179">
    <property type="entry name" value="6-phosphogluconate dehydrogenase C-terminal domain-like"/>
    <property type="match status" value="1"/>
</dbReference>
<dbReference type="GO" id="GO:0046167">
    <property type="term" value="P:glycerol-3-phosphate biosynthetic process"/>
    <property type="evidence" value="ECO:0007669"/>
    <property type="project" value="UniProtKB-UniRule"/>
</dbReference>
<feature type="binding site" evidence="7">
    <location>
        <position position="320"/>
    </location>
    <ligand>
        <name>sn-glycerol 3-phosphate</name>
        <dbReference type="ChEBI" id="CHEBI:57597"/>
    </ligand>
</feature>
<dbReference type="NCBIfam" id="NF000940">
    <property type="entry name" value="PRK00094.1-2"/>
    <property type="match status" value="1"/>
</dbReference>
<accession>I2GLP2</accession>
<evidence type="ECO:0000256" key="4">
    <source>
        <dbReference type="ARBA" id="ARBA00023098"/>
    </source>
</evidence>
<dbReference type="eggNOG" id="COG0240">
    <property type="taxonomic scope" value="Bacteria"/>
</dbReference>
<dbReference type="InterPro" id="IPR006109">
    <property type="entry name" value="G3P_DH_NAD-dep_C"/>
</dbReference>
<feature type="domain" description="Glycerol-3-phosphate dehydrogenase NAD-dependent C-terminal" evidence="14">
    <location>
        <begin position="246"/>
        <end position="383"/>
    </location>
</feature>
<dbReference type="SUPFAM" id="SSF51735">
    <property type="entry name" value="NAD(P)-binding Rossmann-fold domains"/>
    <property type="match status" value="1"/>
</dbReference>
<gene>
    <name evidence="7" type="primary">gpsA</name>
    <name evidence="15" type="ORF">BN8_04024</name>
</gene>
<comment type="caution">
    <text evidence="7">Lacks conserved residue(s) required for the propagation of feature annotation.</text>
</comment>
<feature type="binding site" evidence="7">
    <location>
        <position position="77"/>
    </location>
    <ligand>
        <name>NADPH</name>
        <dbReference type="ChEBI" id="CHEBI:57783"/>
    </ligand>
</feature>
<feature type="binding site" evidence="7">
    <location>
        <position position="172"/>
    </location>
    <ligand>
        <name>sn-glycerol 3-phosphate</name>
        <dbReference type="ChEBI" id="CHEBI:57597"/>
    </ligand>
</feature>
<feature type="binding site" evidence="7">
    <location>
        <position position="257"/>
    </location>
    <ligand>
        <name>sn-glycerol 3-phosphate</name>
        <dbReference type="ChEBI" id="CHEBI:57597"/>
    </ligand>
</feature>
<dbReference type="Proteomes" id="UP000009309">
    <property type="component" value="Unassembled WGS sequence"/>
</dbReference>
<evidence type="ECO:0000256" key="11">
    <source>
        <dbReference type="RuleBase" id="RU000437"/>
    </source>
</evidence>
<dbReference type="GO" id="GO:0005829">
    <property type="term" value="C:cytosol"/>
    <property type="evidence" value="ECO:0007669"/>
    <property type="project" value="TreeGrafter"/>
</dbReference>
<evidence type="ECO:0000313" key="16">
    <source>
        <dbReference type="Proteomes" id="UP000009309"/>
    </source>
</evidence>
<evidence type="ECO:0000259" key="14">
    <source>
        <dbReference type="Pfam" id="PF07479"/>
    </source>
</evidence>
<dbReference type="EMBL" id="CAIT01000007">
    <property type="protein sequence ID" value="CCH54818.1"/>
    <property type="molecule type" value="Genomic_DNA"/>
</dbReference>
<comment type="subcellular location">
    <subcellularLocation>
        <location evidence="7">Cytoplasm</location>
    </subcellularLocation>
</comment>
<evidence type="ECO:0000256" key="10">
    <source>
        <dbReference type="PIRSR" id="PIRSR000114-3"/>
    </source>
</evidence>
<dbReference type="PIRSF" id="PIRSF000114">
    <property type="entry name" value="Glycerol-3-P_dh"/>
    <property type="match status" value="1"/>
</dbReference>
<feature type="binding site" evidence="7">
    <location>
        <position position="172"/>
    </location>
    <ligand>
        <name>NADPH</name>
        <dbReference type="ChEBI" id="CHEBI:57783"/>
    </ligand>
</feature>
<comment type="catalytic activity">
    <reaction evidence="7">
        <text>sn-glycerol 3-phosphate + NAD(+) = dihydroxyacetone phosphate + NADH + H(+)</text>
        <dbReference type="Rhea" id="RHEA:11092"/>
        <dbReference type="ChEBI" id="CHEBI:15378"/>
        <dbReference type="ChEBI" id="CHEBI:57540"/>
        <dbReference type="ChEBI" id="CHEBI:57597"/>
        <dbReference type="ChEBI" id="CHEBI:57642"/>
        <dbReference type="ChEBI" id="CHEBI:57945"/>
        <dbReference type="EC" id="1.1.1.94"/>
    </reaction>
</comment>
<dbReference type="EC" id="1.1.1.94" evidence="7"/>
<dbReference type="AlphaFoldDB" id="I2GLP2"/>
<name>I2GLP2_9BACT</name>
<feature type="binding site" evidence="7">
    <location>
        <position position="76"/>
    </location>
    <ligand>
        <name>NADPH</name>
        <dbReference type="ChEBI" id="CHEBI:57783"/>
    </ligand>
</feature>
<keyword evidence="3 7" id="KW-0560">Oxidoreductase</keyword>
<dbReference type="GO" id="GO:0141152">
    <property type="term" value="F:glycerol-3-phosphate dehydrogenase (NAD+) activity"/>
    <property type="evidence" value="ECO:0007669"/>
    <property type="project" value="RHEA"/>
</dbReference>
<dbReference type="NCBIfam" id="NF000942">
    <property type="entry name" value="PRK00094.1-4"/>
    <property type="match status" value="1"/>
</dbReference>
<reference evidence="15 16" key="1">
    <citation type="journal article" date="2012" name="J. Bacteriol.">
        <title>Genome Sequence of the Filamentous Bacterium Fibrisoma limi BUZ 3T.</title>
        <authorList>
            <person name="Filippini M."/>
            <person name="Qi W."/>
            <person name="Jaenicke S."/>
            <person name="Goesmann A."/>
            <person name="Smits T.H."/>
            <person name="Bagheri H.C."/>
        </authorList>
    </citation>
    <scope>NUCLEOTIDE SEQUENCE [LARGE SCALE GENOMIC DNA]</scope>
    <source>
        <strain evidence="16">BUZ 3T</strain>
    </source>
</reference>
<dbReference type="PROSITE" id="PS00957">
    <property type="entry name" value="NAD_G3PDH"/>
    <property type="match status" value="1"/>
</dbReference>
<feature type="binding site" evidence="10">
    <location>
        <position position="321"/>
    </location>
    <ligand>
        <name>NAD(+)</name>
        <dbReference type="ChEBI" id="CHEBI:57540"/>
    </ligand>
</feature>
<keyword evidence="6 7" id="KW-1208">Phospholipid metabolism</keyword>
<dbReference type="STRING" id="1185876.BN8_04024"/>
<evidence type="ECO:0000313" key="15">
    <source>
        <dbReference type="EMBL" id="CCH54818.1"/>
    </source>
</evidence>
<keyword evidence="4 7" id="KW-0443">Lipid metabolism</keyword>
<feature type="binding site" evidence="7">
    <location>
        <position position="310"/>
    </location>
    <ligand>
        <name>sn-glycerol 3-phosphate</name>
        <dbReference type="ChEBI" id="CHEBI:57597"/>
    </ligand>
</feature>
<feature type="binding site" evidence="10">
    <location>
        <position position="149"/>
    </location>
    <ligand>
        <name>NAD(+)</name>
        <dbReference type="ChEBI" id="CHEBI:57540"/>
    </ligand>
</feature>
<feature type="binding site" evidence="7">
    <location>
        <position position="321"/>
    </location>
    <ligand>
        <name>sn-glycerol 3-phosphate</name>
        <dbReference type="ChEBI" id="CHEBI:57597"/>
    </ligand>
</feature>
<dbReference type="PANTHER" id="PTHR11728:SF1">
    <property type="entry name" value="GLYCEROL-3-PHOSPHATE DEHYDROGENASE [NAD(+)] 2, CHLOROPLASTIC"/>
    <property type="match status" value="1"/>
</dbReference>
<proteinExistence type="inferred from homology"/>
<feature type="binding site" evidence="7">
    <location>
        <position position="98"/>
    </location>
    <ligand>
        <name>NADPH</name>
        <dbReference type="ChEBI" id="CHEBI:57783"/>
    </ligand>
</feature>
<dbReference type="GO" id="GO:0051287">
    <property type="term" value="F:NAD binding"/>
    <property type="evidence" value="ECO:0007669"/>
    <property type="project" value="InterPro"/>
</dbReference>
<feature type="binding site" evidence="9">
    <location>
        <begin position="321"/>
        <end position="322"/>
    </location>
    <ligand>
        <name>substrate</name>
    </ligand>
</feature>
<dbReference type="Gene3D" id="3.40.50.720">
    <property type="entry name" value="NAD(P)-binding Rossmann-like Domain"/>
    <property type="match status" value="1"/>
</dbReference>
<evidence type="ECO:0000256" key="1">
    <source>
        <dbReference type="ARBA" id="ARBA00011009"/>
    </source>
</evidence>
<evidence type="ECO:0000256" key="8">
    <source>
        <dbReference type="PIRSR" id="PIRSR000114-1"/>
    </source>
</evidence>
<evidence type="ECO:0000256" key="9">
    <source>
        <dbReference type="PIRSR" id="PIRSR000114-2"/>
    </source>
</evidence>
<feature type="binding site" evidence="9">
    <location>
        <position position="172"/>
    </location>
    <ligand>
        <name>substrate</name>
    </ligand>
</feature>
<evidence type="ECO:0000256" key="12">
    <source>
        <dbReference type="RuleBase" id="RU000439"/>
    </source>
</evidence>
<dbReference type="Gene3D" id="1.10.1040.10">
    <property type="entry name" value="N-(1-d-carboxylethyl)-l-norvaline Dehydrogenase, domain 2"/>
    <property type="match status" value="1"/>
</dbReference>
<evidence type="ECO:0000256" key="5">
    <source>
        <dbReference type="ARBA" id="ARBA00023209"/>
    </source>
</evidence>
<dbReference type="GO" id="GO:0008654">
    <property type="term" value="P:phospholipid biosynthetic process"/>
    <property type="evidence" value="ECO:0007669"/>
    <property type="project" value="UniProtKB-KW"/>
</dbReference>
<comment type="catalytic activity">
    <reaction evidence="7 12">
        <text>sn-glycerol 3-phosphate + NADP(+) = dihydroxyacetone phosphate + NADPH + H(+)</text>
        <dbReference type="Rhea" id="RHEA:11096"/>
        <dbReference type="ChEBI" id="CHEBI:15378"/>
        <dbReference type="ChEBI" id="CHEBI:57597"/>
        <dbReference type="ChEBI" id="CHEBI:57642"/>
        <dbReference type="ChEBI" id="CHEBI:57783"/>
        <dbReference type="ChEBI" id="CHEBI:58349"/>
        <dbReference type="EC" id="1.1.1.94"/>
    </reaction>
</comment>
<keyword evidence="7" id="KW-0963">Cytoplasm</keyword>
<dbReference type="UniPathway" id="UPA00940"/>
<feature type="binding site" evidence="7">
    <location>
        <position position="345"/>
    </location>
    <ligand>
        <name>NADPH</name>
        <dbReference type="ChEBI" id="CHEBI:57783"/>
    </ligand>
</feature>
<feature type="active site" description="Proton acceptor" evidence="7 8">
    <location>
        <position position="257"/>
    </location>
</feature>
<feature type="binding site" evidence="10">
    <location>
        <position position="206"/>
    </location>
    <ligand>
        <name>NAD(+)</name>
        <dbReference type="ChEBI" id="CHEBI:57540"/>
    </ligand>
</feature>
<evidence type="ECO:0000256" key="7">
    <source>
        <dbReference type="HAMAP-Rule" id="MF_00394"/>
    </source>
</evidence>
<feature type="binding site" evidence="7">
    <location>
        <position position="206"/>
    </location>
    <ligand>
        <name>NADPH</name>
        <dbReference type="ChEBI" id="CHEBI:57783"/>
    </ligand>
</feature>
<dbReference type="InterPro" id="IPR008927">
    <property type="entry name" value="6-PGluconate_DH-like_C_sf"/>
</dbReference>
<feature type="binding site" evidence="7">
    <location>
        <position position="347"/>
    </location>
    <ligand>
        <name>NADPH</name>
        <dbReference type="ChEBI" id="CHEBI:57783"/>
    </ligand>
</feature>
<comment type="pathway">
    <text evidence="7">Membrane lipid metabolism; glycerophospholipid metabolism.</text>
</comment>
<organism evidence="15 16">
    <name type="scientific">Fibrisoma limi BUZ 3</name>
    <dbReference type="NCBI Taxonomy" id="1185876"/>
    <lineage>
        <taxon>Bacteria</taxon>
        <taxon>Pseudomonadati</taxon>
        <taxon>Bacteroidota</taxon>
        <taxon>Cytophagia</taxon>
        <taxon>Cytophagales</taxon>
        <taxon>Spirosomataceae</taxon>
        <taxon>Fibrisoma</taxon>
    </lineage>
</organism>
<comment type="caution">
    <text evidence="15">The sequence shown here is derived from an EMBL/GenBank/DDBJ whole genome shotgun (WGS) entry which is preliminary data.</text>
</comment>
<dbReference type="GO" id="GO:0006650">
    <property type="term" value="P:glycerophospholipid metabolic process"/>
    <property type="evidence" value="ECO:0007669"/>
    <property type="project" value="UniProtKB-UniRule"/>
</dbReference>
<evidence type="ECO:0000259" key="13">
    <source>
        <dbReference type="Pfam" id="PF01210"/>
    </source>
</evidence>
<dbReference type="InterPro" id="IPR013328">
    <property type="entry name" value="6PGD_dom2"/>
</dbReference>
<feature type="binding site" evidence="7">
    <location>
        <position position="202"/>
    </location>
    <ligand>
        <name>sn-glycerol 3-phosphate</name>
        <dbReference type="ChEBI" id="CHEBI:57597"/>
    </ligand>
</feature>
<dbReference type="GO" id="GO:0141153">
    <property type="term" value="F:glycerol-3-phosphate dehydrogenase (NADP+) activity"/>
    <property type="evidence" value="ECO:0007669"/>
    <property type="project" value="RHEA"/>
</dbReference>
<keyword evidence="5 7" id="KW-0594">Phospholipid biosynthesis</keyword>
<keyword evidence="2 7" id="KW-0444">Lipid biosynthesis</keyword>
<feature type="binding site" evidence="7">
    <location>
        <position position="97"/>
    </location>
    <ligand>
        <name>NADPH</name>
        <dbReference type="ChEBI" id="CHEBI:57783"/>
    </ligand>
</feature>